<dbReference type="KEGG" id="mam:Mesau_02589"/>
<dbReference type="GO" id="GO:0046872">
    <property type="term" value="F:metal ion binding"/>
    <property type="evidence" value="ECO:0007669"/>
    <property type="project" value="UniProtKB-KW"/>
</dbReference>
<dbReference type="Gene3D" id="3.90.1590.10">
    <property type="entry name" value="glutathione-dependent formaldehyde- activating enzyme (gfa)"/>
    <property type="match status" value="1"/>
</dbReference>
<evidence type="ECO:0000256" key="3">
    <source>
        <dbReference type="ARBA" id="ARBA00022833"/>
    </source>
</evidence>
<name>L0KKC6_MESAW</name>
<dbReference type="InterPro" id="IPR006913">
    <property type="entry name" value="CENP-V/GFA"/>
</dbReference>
<dbReference type="AlphaFoldDB" id="L0KKC6"/>
<evidence type="ECO:0000256" key="4">
    <source>
        <dbReference type="ARBA" id="ARBA00023239"/>
    </source>
</evidence>
<evidence type="ECO:0000259" key="5">
    <source>
        <dbReference type="PROSITE" id="PS51891"/>
    </source>
</evidence>
<keyword evidence="4" id="KW-0456">Lyase</keyword>
<keyword evidence="2" id="KW-0479">Metal-binding</keyword>
<comment type="similarity">
    <text evidence="1">Belongs to the Gfa family.</text>
</comment>
<dbReference type="Proteomes" id="UP000010998">
    <property type="component" value="Chromosome"/>
</dbReference>
<reference evidence="7" key="1">
    <citation type="submission" date="2012-02" db="EMBL/GenBank/DDBJ databases">
        <title>Complete sequence of Mesorhizobium australicum WSM2073.</title>
        <authorList>
            <person name="Lucas S."/>
            <person name="Han J."/>
            <person name="Lapidus A."/>
            <person name="Cheng J.-F."/>
            <person name="Goodwin L."/>
            <person name="Pitluck S."/>
            <person name="Peters L."/>
            <person name="Gu W."/>
            <person name="Detter J.C."/>
            <person name="Han C."/>
            <person name="Tapia R."/>
            <person name="Land M."/>
            <person name="Hauser L."/>
            <person name="Kyrpides N."/>
            <person name="Ivanova N."/>
            <person name="Pagani I."/>
            <person name="Reeve W.G."/>
            <person name="Howieson J.G."/>
            <person name="Tiwari R.P."/>
            <person name="O'Hara G.W."/>
            <person name="Atkins C.A."/>
            <person name="Ronson C.W."/>
            <person name="Nandasena K.G."/>
            <person name="Woyke T."/>
        </authorList>
    </citation>
    <scope>NUCLEOTIDE SEQUENCE [LARGE SCALE GENOMIC DNA]</scope>
    <source>
        <strain evidence="7">LMG 24608 / HAMBI 3006 / WSM2073</strain>
    </source>
</reference>
<protein>
    <recommendedName>
        <fullName evidence="5">CENP-V/GFA domain-containing protein</fullName>
    </recommendedName>
</protein>
<feature type="domain" description="CENP-V/GFA" evidence="5">
    <location>
        <begin position="3"/>
        <end position="106"/>
    </location>
</feature>
<dbReference type="Pfam" id="PF04828">
    <property type="entry name" value="GFA"/>
    <property type="match status" value="1"/>
</dbReference>
<evidence type="ECO:0000313" key="7">
    <source>
        <dbReference type="Proteomes" id="UP000010998"/>
    </source>
</evidence>
<dbReference type="HOGENOM" id="CLU_055491_4_0_5"/>
<gene>
    <name evidence="6" type="ordered locus">Mesau_02589</name>
</gene>
<dbReference type="InterPro" id="IPR011057">
    <property type="entry name" value="Mss4-like_sf"/>
</dbReference>
<keyword evidence="7" id="KW-1185">Reference proteome</keyword>
<dbReference type="RefSeq" id="WP_015316449.1">
    <property type="nucleotide sequence ID" value="NC_019973.1"/>
</dbReference>
<evidence type="ECO:0000256" key="1">
    <source>
        <dbReference type="ARBA" id="ARBA00005495"/>
    </source>
</evidence>
<organism evidence="6 7">
    <name type="scientific">Mesorhizobium australicum (strain HAMBI 3006 / LMG 24608 / WSM2073)</name>
    <dbReference type="NCBI Taxonomy" id="754035"/>
    <lineage>
        <taxon>Bacteria</taxon>
        <taxon>Pseudomonadati</taxon>
        <taxon>Pseudomonadota</taxon>
        <taxon>Alphaproteobacteria</taxon>
        <taxon>Hyphomicrobiales</taxon>
        <taxon>Phyllobacteriaceae</taxon>
        <taxon>Mesorhizobium</taxon>
    </lineage>
</organism>
<dbReference type="eggNOG" id="COG3791">
    <property type="taxonomic scope" value="Bacteria"/>
</dbReference>
<dbReference type="GeneID" id="90990047"/>
<evidence type="ECO:0000313" key="6">
    <source>
        <dbReference type="EMBL" id="AGB45010.1"/>
    </source>
</evidence>
<dbReference type="SUPFAM" id="SSF51316">
    <property type="entry name" value="Mss4-like"/>
    <property type="match status" value="1"/>
</dbReference>
<accession>L0KKC6</accession>
<dbReference type="STRING" id="754035.Mesau_02589"/>
<sequence>MELNGGCLCGRIRFNVTSEPRVHYCHCDMCRRATGSAFAVLAWVPSPDLTWIDATPAYRRSSPIAQRGFCPACGSPLSLAYDVSPGEIALHVGTFDDPARLEPRYNYGSGQRLGWVCCGVDLPHRETEERW</sequence>
<dbReference type="EMBL" id="CP003358">
    <property type="protein sequence ID" value="AGB45010.1"/>
    <property type="molecule type" value="Genomic_DNA"/>
</dbReference>
<evidence type="ECO:0000256" key="2">
    <source>
        <dbReference type="ARBA" id="ARBA00022723"/>
    </source>
</evidence>
<dbReference type="GO" id="GO:0016846">
    <property type="term" value="F:carbon-sulfur lyase activity"/>
    <property type="evidence" value="ECO:0007669"/>
    <property type="project" value="InterPro"/>
</dbReference>
<dbReference type="PANTHER" id="PTHR33337">
    <property type="entry name" value="GFA DOMAIN-CONTAINING PROTEIN"/>
    <property type="match status" value="1"/>
</dbReference>
<proteinExistence type="inferred from homology"/>
<keyword evidence="3" id="KW-0862">Zinc</keyword>
<dbReference type="PANTHER" id="PTHR33337:SF40">
    <property type="entry name" value="CENP-V_GFA DOMAIN-CONTAINING PROTEIN-RELATED"/>
    <property type="match status" value="1"/>
</dbReference>
<dbReference type="PROSITE" id="PS51891">
    <property type="entry name" value="CENP_V_GFA"/>
    <property type="match status" value="1"/>
</dbReference>